<dbReference type="EMBL" id="CP032683">
    <property type="protein sequence ID" value="AYK14495.1"/>
    <property type="molecule type" value="Genomic_DNA"/>
</dbReference>
<gene>
    <name evidence="1" type="ORF">AOB57_004190</name>
</gene>
<name>A0A660HQD5_9EURY</name>
<protein>
    <submittedName>
        <fullName evidence="1">Uncharacterized protein</fullName>
    </submittedName>
</protein>
<dbReference type="KEGG" id="mfz:AOB57_004190"/>
<evidence type="ECO:0000313" key="1">
    <source>
        <dbReference type="EMBL" id="AYK14495.1"/>
    </source>
</evidence>
<reference evidence="1 2" key="1">
    <citation type="journal article" date="2016" name="Int. J. Syst. Evol. Microbiol.">
        <title>Methanosarcina flavescens sp. nov., a methanogenic archaeon isolated from a full-scale anaerobic digester.</title>
        <authorList>
            <person name="Kern T."/>
            <person name="Fischer M.A."/>
            <person name="Deppenmeier U."/>
            <person name="Schmitz R.A."/>
            <person name="Rother M."/>
        </authorList>
    </citation>
    <scope>NUCLEOTIDE SEQUENCE [LARGE SCALE GENOMIC DNA]</scope>
    <source>
        <strain evidence="1 2">E03.2</strain>
    </source>
</reference>
<proteinExistence type="predicted"/>
<dbReference type="Proteomes" id="UP000053087">
    <property type="component" value="Chromosome"/>
</dbReference>
<accession>A0A660HQD5</accession>
<organism evidence="1 2">
    <name type="scientific">Methanosarcina flavescens</name>
    <dbReference type="NCBI Taxonomy" id="1715806"/>
    <lineage>
        <taxon>Archaea</taxon>
        <taxon>Methanobacteriati</taxon>
        <taxon>Methanobacteriota</taxon>
        <taxon>Stenosarchaea group</taxon>
        <taxon>Methanomicrobia</taxon>
        <taxon>Methanosarcinales</taxon>
        <taxon>Methanosarcinaceae</taxon>
        <taxon>Methanosarcina</taxon>
    </lineage>
</organism>
<dbReference type="AlphaFoldDB" id="A0A660HQD5"/>
<evidence type="ECO:0000313" key="2">
    <source>
        <dbReference type="Proteomes" id="UP000053087"/>
    </source>
</evidence>
<keyword evidence="2" id="KW-1185">Reference proteome</keyword>
<sequence length="138" mass="15529">MKIGDTRMKQKETRPVNVYVRIDLNKLPSDIGYHAPNGRIEVSSQDYPAIVEWVKEKVEEVKCPGTARKVVDIVSWCPNVLSMILGAVLTSMYLEGEIDGLRNFHPNGVQHDILGKDGFVYLADNLELETKIKPMEAC</sequence>